<proteinExistence type="inferred from homology"/>
<evidence type="ECO:0000256" key="2">
    <source>
        <dbReference type="SAM" id="MobiDB-lite"/>
    </source>
</evidence>
<gene>
    <name evidence="4" type="ORF">UY3_07000</name>
</gene>
<sequence>MLRLMEEMAFYYDLDKQIRSVERYIRKLEFHISKVFVRLGRQKWKLKGKIETDDSQTWDEEEKVFIPNLHEQFEIKVTELRGLTTILVGVVTCDSIDFFTTRPQVIIVDITELGTIKLQLEVVWNPFDTENLFLSPGTTAKFSLGSRKSSLYNWTPPNTPSFREKYYLQRVNQGGINDEARAPCILSYLADCDFDVHLRNDNHSSAETDSFSFQDQKGTETRNVTPASDHRTLPLVLVQDTCAEGRQHKSPNHTTLDILKETPTMDGAPNSPSNPRDISKDGRDSISQHWSHQPVEQENVLSVGRKSLNTEDDIKPAGSAKVVEKLLQEVLNLLKSQNPGQTQLEELEYQVLCIRDKLKLKTSHQKHSSMESLMVEMVLESFDFLNTDCSADELSLFGSIRTDSTSTYNDNILGYDRKTETKELTTGNDDLDKLLIVHLQLCKALLQKLVSPNIARIVQESLLEEVSRQKQVLETVSKLCVLEARSFTSVEEVIHKAKKHKQCLKIWSEFTEPGNILFCSSEKFQNPLKYVLMFKVKEKYPGHVEAVLRRLLEQIVTCSGLLPSGSPPEELLTLFQFHSYLEKEHVTNLEKHLAELIKEVMLIEELQCPGRLKKIKKLKGKRLSQLQPLPQTLRLLGILQLDDNRHVSKAATACLSRAATNKNFREKAIESIEQIASLCQSEAEDVRNAARETTLSFGEKGRLAFEKMDRVCCELRDTVYQEAEIEITIF</sequence>
<dbReference type="InterPro" id="IPR026136">
    <property type="entry name" value="RIPOR3"/>
</dbReference>
<organism evidence="4 5">
    <name type="scientific">Chelonia mydas</name>
    <name type="common">Green sea-turtle</name>
    <name type="synonym">Chelonia agassizi</name>
    <dbReference type="NCBI Taxonomy" id="8469"/>
    <lineage>
        <taxon>Eukaryota</taxon>
        <taxon>Metazoa</taxon>
        <taxon>Chordata</taxon>
        <taxon>Craniata</taxon>
        <taxon>Vertebrata</taxon>
        <taxon>Euteleostomi</taxon>
        <taxon>Archelosauria</taxon>
        <taxon>Testudinata</taxon>
        <taxon>Testudines</taxon>
        <taxon>Cryptodira</taxon>
        <taxon>Durocryptodira</taxon>
        <taxon>Americhelydia</taxon>
        <taxon>Chelonioidea</taxon>
        <taxon>Cheloniidae</taxon>
        <taxon>Chelonia</taxon>
    </lineage>
</organism>
<feature type="region of interest" description="Disordered" evidence="2">
    <location>
        <begin position="205"/>
        <end position="229"/>
    </location>
</feature>
<dbReference type="PANTHER" id="PTHR15829">
    <property type="entry name" value="PROTEIN KINASE PKN/PRK1, EFFECTOR"/>
    <property type="match status" value="1"/>
</dbReference>
<evidence type="ECO:0000259" key="3">
    <source>
        <dbReference type="Pfam" id="PF15903"/>
    </source>
</evidence>
<evidence type="ECO:0000313" key="4">
    <source>
        <dbReference type="EMBL" id="EMP35763.1"/>
    </source>
</evidence>
<comment type="similarity">
    <text evidence="1">Belongs to the RIPOR family.</text>
</comment>
<dbReference type="PANTHER" id="PTHR15829:SF15">
    <property type="entry name" value="RIPOR FAMILY MEMBER 3"/>
    <property type="match status" value="1"/>
</dbReference>
<keyword evidence="5" id="KW-1185">Reference proteome</keyword>
<dbReference type="eggNOG" id="ENOG502QY15">
    <property type="taxonomic scope" value="Eukaryota"/>
</dbReference>
<protein>
    <submittedName>
        <fullName evidence="4">Protein FAM65C</fullName>
    </submittedName>
</protein>
<accession>M7BUK7</accession>
<feature type="compositionally biased region" description="Polar residues" evidence="2">
    <location>
        <begin position="287"/>
        <end position="300"/>
    </location>
</feature>
<dbReference type="Proteomes" id="UP000031443">
    <property type="component" value="Unassembled WGS sequence"/>
</dbReference>
<feature type="compositionally biased region" description="Basic and acidic residues" evidence="2">
    <location>
        <begin position="277"/>
        <end position="286"/>
    </location>
</feature>
<name>M7BUK7_CHEMY</name>
<dbReference type="EMBL" id="KB527578">
    <property type="protein sequence ID" value="EMP35763.1"/>
    <property type="molecule type" value="Genomic_DNA"/>
</dbReference>
<feature type="compositionally biased region" description="Polar residues" evidence="2">
    <location>
        <begin position="207"/>
        <end position="226"/>
    </location>
</feature>
<feature type="region of interest" description="Disordered" evidence="2">
    <location>
        <begin position="242"/>
        <end position="300"/>
    </location>
</feature>
<dbReference type="InterPro" id="IPR031780">
    <property type="entry name" value="FAM65_N"/>
</dbReference>
<reference evidence="5" key="1">
    <citation type="journal article" date="2013" name="Nat. Genet.">
        <title>The draft genomes of soft-shell turtle and green sea turtle yield insights into the development and evolution of the turtle-specific body plan.</title>
        <authorList>
            <person name="Wang Z."/>
            <person name="Pascual-Anaya J."/>
            <person name="Zadissa A."/>
            <person name="Li W."/>
            <person name="Niimura Y."/>
            <person name="Huang Z."/>
            <person name="Li C."/>
            <person name="White S."/>
            <person name="Xiong Z."/>
            <person name="Fang D."/>
            <person name="Wang B."/>
            <person name="Ming Y."/>
            <person name="Chen Y."/>
            <person name="Zheng Y."/>
            <person name="Kuraku S."/>
            <person name="Pignatelli M."/>
            <person name="Herrero J."/>
            <person name="Beal K."/>
            <person name="Nozawa M."/>
            <person name="Li Q."/>
            <person name="Wang J."/>
            <person name="Zhang H."/>
            <person name="Yu L."/>
            <person name="Shigenobu S."/>
            <person name="Wang J."/>
            <person name="Liu J."/>
            <person name="Flicek P."/>
            <person name="Searle S."/>
            <person name="Wang J."/>
            <person name="Kuratani S."/>
            <person name="Yin Y."/>
            <person name="Aken B."/>
            <person name="Zhang G."/>
            <person name="Irie N."/>
        </authorList>
    </citation>
    <scope>NUCLEOTIDE SEQUENCE [LARGE SCALE GENOMIC DNA]</scope>
</reference>
<dbReference type="AlphaFoldDB" id="M7BUK7"/>
<evidence type="ECO:0000256" key="1">
    <source>
        <dbReference type="ARBA" id="ARBA00005744"/>
    </source>
</evidence>
<evidence type="ECO:0000313" key="5">
    <source>
        <dbReference type="Proteomes" id="UP000031443"/>
    </source>
</evidence>
<dbReference type="STRING" id="8469.M7BUK7"/>
<dbReference type="Pfam" id="PF15903">
    <property type="entry name" value="PL48"/>
    <property type="match status" value="1"/>
</dbReference>
<feature type="domain" description="FAM65 N-terminal" evidence="3">
    <location>
        <begin position="35"/>
        <end position="172"/>
    </location>
</feature>